<name>A0AAD5UVV9_9APHY</name>
<comment type="caution">
    <text evidence="2">The sequence shown here is derived from an EMBL/GenBank/DDBJ whole genome shotgun (WGS) entry which is preliminary data.</text>
</comment>
<gene>
    <name evidence="2" type="ORF">NLI96_g9197</name>
</gene>
<accession>A0AAD5UVV9</accession>
<feature type="region of interest" description="Disordered" evidence="1">
    <location>
        <begin position="52"/>
        <end position="77"/>
    </location>
</feature>
<keyword evidence="3" id="KW-1185">Reference proteome</keyword>
<organism evidence="2 3">
    <name type="scientific">Meripilus lineatus</name>
    <dbReference type="NCBI Taxonomy" id="2056292"/>
    <lineage>
        <taxon>Eukaryota</taxon>
        <taxon>Fungi</taxon>
        <taxon>Dikarya</taxon>
        <taxon>Basidiomycota</taxon>
        <taxon>Agaricomycotina</taxon>
        <taxon>Agaricomycetes</taxon>
        <taxon>Polyporales</taxon>
        <taxon>Meripilaceae</taxon>
        <taxon>Meripilus</taxon>
    </lineage>
</organism>
<feature type="region of interest" description="Disordered" evidence="1">
    <location>
        <begin position="1"/>
        <end position="35"/>
    </location>
</feature>
<evidence type="ECO:0000313" key="3">
    <source>
        <dbReference type="Proteomes" id="UP001212997"/>
    </source>
</evidence>
<protein>
    <submittedName>
        <fullName evidence="2">Uncharacterized protein</fullName>
    </submittedName>
</protein>
<proteinExistence type="predicted"/>
<dbReference type="AlphaFoldDB" id="A0AAD5UVV9"/>
<reference evidence="2" key="1">
    <citation type="submission" date="2022-07" db="EMBL/GenBank/DDBJ databases">
        <title>Genome Sequence of Physisporinus lineatus.</title>
        <authorList>
            <person name="Buettner E."/>
        </authorList>
    </citation>
    <scope>NUCLEOTIDE SEQUENCE</scope>
    <source>
        <strain evidence="2">VT162</strain>
    </source>
</reference>
<dbReference type="Proteomes" id="UP001212997">
    <property type="component" value="Unassembled WGS sequence"/>
</dbReference>
<feature type="compositionally biased region" description="Low complexity" evidence="1">
    <location>
        <begin position="1"/>
        <end position="13"/>
    </location>
</feature>
<sequence>MSTSTRHGSTRSTQDVAPKNNPRPPPTVRSTPVGDIDTITLGFRSITFISSTQEKPKRRVKNSSVLPKLKPSASRKRPPIRINTSFVAVDSPLYMSITIFIHPLRIPITRAQTLINPSHSIISLDLVRRSGLLPNIVPIRPNIDHVAFKVQTMAEARTGKPGKSVDVEGYVDITFDRVGATFKARCWVIAENPFKTHILLGSDLTFQHGGRDLNASHHSGKLGRSRNTR</sequence>
<evidence type="ECO:0000313" key="2">
    <source>
        <dbReference type="EMBL" id="KAJ3479244.1"/>
    </source>
</evidence>
<dbReference type="EMBL" id="JANAWD010000452">
    <property type="protein sequence ID" value="KAJ3479244.1"/>
    <property type="molecule type" value="Genomic_DNA"/>
</dbReference>
<evidence type="ECO:0000256" key="1">
    <source>
        <dbReference type="SAM" id="MobiDB-lite"/>
    </source>
</evidence>